<dbReference type="InterPro" id="IPR051678">
    <property type="entry name" value="AGP_Transferase"/>
</dbReference>
<dbReference type="Pfam" id="PF01636">
    <property type="entry name" value="APH"/>
    <property type="match status" value="1"/>
</dbReference>
<comment type="caution">
    <text evidence="3">The sequence shown here is derived from an EMBL/GenBank/DDBJ whole genome shotgun (WGS) entry which is preliminary data.</text>
</comment>
<evidence type="ECO:0000256" key="1">
    <source>
        <dbReference type="SAM" id="MobiDB-lite"/>
    </source>
</evidence>
<accession>A0A9P5H4V8</accession>
<dbReference type="PANTHER" id="PTHR21310">
    <property type="entry name" value="AMINOGLYCOSIDE PHOSPHOTRANSFERASE-RELATED-RELATED"/>
    <property type="match status" value="1"/>
</dbReference>
<dbReference type="SUPFAM" id="SSF56112">
    <property type="entry name" value="Protein kinase-like (PK-like)"/>
    <property type="match status" value="1"/>
</dbReference>
<feature type="domain" description="Aminoglycoside phosphotransferase" evidence="2">
    <location>
        <begin position="192"/>
        <end position="370"/>
    </location>
</feature>
<keyword evidence="4" id="KW-1185">Reference proteome</keyword>
<evidence type="ECO:0000313" key="3">
    <source>
        <dbReference type="EMBL" id="KAF7542462.1"/>
    </source>
</evidence>
<dbReference type="PANTHER" id="PTHR21310:SF37">
    <property type="entry name" value="AMINOGLYCOSIDE PHOSPHOTRANSFERASE DOMAIN-CONTAINING PROTEIN"/>
    <property type="match status" value="1"/>
</dbReference>
<feature type="region of interest" description="Disordered" evidence="1">
    <location>
        <begin position="522"/>
        <end position="556"/>
    </location>
</feature>
<proteinExistence type="predicted"/>
<name>A0A9P5H4V8_9HYPO</name>
<gene>
    <name evidence="3" type="ORF">G7Z17_g11548</name>
</gene>
<evidence type="ECO:0000259" key="2">
    <source>
        <dbReference type="Pfam" id="PF01636"/>
    </source>
</evidence>
<organism evidence="3 4">
    <name type="scientific">Cylindrodendrum hubeiense</name>
    <dbReference type="NCBI Taxonomy" id="595255"/>
    <lineage>
        <taxon>Eukaryota</taxon>
        <taxon>Fungi</taxon>
        <taxon>Dikarya</taxon>
        <taxon>Ascomycota</taxon>
        <taxon>Pezizomycotina</taxon>
        <taxon>Sordariomycetes</taxon>
        <taxon>Hypocreomycetidae</taxon>
        <taxon>Hypocreales</taxon>
        <taxon>Nectriaceae</taxon>
        <taxon>Cylindrodendrum</taxon>
    </lineage>
</organism>
<dbReference type="AlphaFoldDB" id="A0A9P5H4V8"/>
<feature type="region of interest" description="Disordered" evidence="1">
    <location>
        <begin position="414"/>
        <end position="433"/>
    </location>
</feature>
<dbReference type="Proteomes" id="UP000722485">
    <property type="component" value="Unassembled WGS sequence"/>
</dbReference>
<dbReference type="OrthoDB" id="3645574at2759"/>
<reference evidence="3" key="1">
    <citation type="submission" date="2020-03" db="EMBL/GenBank/DDBJ databases">
        <title>Draft Genome Sequence of Cylindrodendrum hubeiense.</title>
        <authorList>
            <person name="Buettner E."/>
            <person name="Kellner H."/>
        </authorList>
    </citation>
    <scope>NUCLEOTIDE SEQUENCE</scope>
    <source>
        <strain evidence="3">IHI 201604</strain>
    </source>
</reference>
<sequence>MASSTTLPLLAGKITLSDALDDENDILEQLSYPAKRSDFCADLVTHSDDIKDIVSHHLGVSGASCQVPAVDEWIHGSFNVCIPVYVNDEKKAIIRFPLPYKVGESTHPGNAEEKIRCEVATYAWMQTNCPSVPIPTLWGFGFPEGPSFTLLAQAPLFTRLGWYIRGFFSWMLGGPSRSRYAIHPHGQKLTSGYLLLDYVDDGRMLSETWETGRDDQARRTTLFGSLARVILTLAKVPLPQIGSLTMDNRGVVTLTNRPLKRQLHQLENLGISTDIPRDRTYISSEEYLLDILACHDNRVRDHPNSIMDEADGHSLLSALTVMRALVPQFIDRERRHGPFSLMLTDLHPSNIFVDEDWNLKCLIDLEWTCSQPIEMLRFPHWLSGRSMVEVTDEALLTFNERYEEFLTILEAEQTVSSTETEGEGEDEGETKTESVTPYAEIMRAGWDYGNVWYFNALESFSGLYNIFIQHVQPEYGDEAVGSWKEFQQSSWPYWAPGTRQFIAGKVQQKQQYLDQIRIAFERKDEEEFEDETETETETEDESEDDFANDLSSSRGL</sequence>
<dbReference type="EMBL" id="JAANBB010000443">
    <property type="protein sequence ID" value="KAF7542462.1"/>
    <property type="molecule type" value="Genomic_DNA"/>
</dbReference>
<dbReference type="InterPro" id="IPR011009">
    <property type="entry name" value="Kinase-like_dom_sf"/>
</dbReference>
<feature type="compositionally biased region" description="Acidic residues" evidence="1">
    <location>
        <begin position="526"/>
        <end position="547"/>
    </location>
</feature>
<dbReference type="InterPro" id="IPR002575">
    <property type="entry name" value="Aminoglycoside_PTrfase"/>
</dbReference>
<evidence type="ECO:0000313" key="4">
    <source>
        <dbReference type="Proteomes" id="UP000722485"/>
    </source>
</evidence>
<protein>
    <recommendedName>
        <fullName evidence="2">Aminoglycoside phosphotransferase domain-containing protein</fullName>
    </recommendedName>
</protein>